<keyword evidence="5 7" id="KW-0472">Membrane</keyword>
<feature type="transmembrane region" description="Helical" evidence="7">
    <location>
        <begin position="154"/>
        <end position="174"/>
    </location>
</feature>
<feature type="domain" description="EamA" evidence="8">
    <location>
        <begin position="11"/>
        <end position="141"/>
    </location>
</feature>
<dbReference type="PANTHER" id="PTHR32322:SF14">
    <property type="entry name" value="PROTEIN PAGO"/>
    <property type="match status" value="1"/>
</dbReference>
<comment type="subcellular location">
    <subcellularLocation>
        <location evidence="1">Membrane</location>
        <topology evidence="1">Multi-pass membrane protein</topology>
    </subcellularLocation>
</comment>
<feature type="transmembrane region" description="Helical" evidence="7">
    <location>
        <begin position="186"/>
        <end position="206"/>
    </location>
</feature>
<reference evidence="10" key="1">
    <citation type="journal article" date="2019" name="Int. J. Syst. Evol. Microbiol.">
        <title>The Global Catalogue of Microorganisms (GCM) 10K type strain sequencing project: providing services to taxonomists for standard genome sequencing and annotation.</title>
        <authorList>
            <consortium name="The Broad Institute Genomics Platform"/>
            <consortium name="The Broad Institute Genome Sequencing Center for Infectious Disease"/>
            <person name="Wu L."/>
            <person name="Ma J."/>
        </authorList>
    </citation>
    <scope>NUCLEOTIDE SEQUENCE [LARGE SCALE GENOMIC DNA]</scope>
    <source>
        <strain evidence="10">NCAIM B.02333</strain>
    </source>
</reference>
<dbReference type="RefSeq" id="WP_340290445.1">
    <property type="nucleotide sequence ID" value="NZ_JBBEOI010000018.1"/>
</dbReference>
<feature type="transmembrane region" description="Helical" evidence="7">
    <location>
        <begin position="36"/>
        <end position="56"/>
    </location>
</feature>
<evidence type="ECO:0000259" key="8">
    <source>
        <dbReference type="Pfam" id="PF00892"/>
    </source>
</evidence>
<feature type="domain" description="EamA" evidence="8">
    <location>
        <begin position="156"/>
        <end position="288"/>
    </location>
</feature>
<keyword evidence="3 7" id="KW-0812">Transmembrane</keyword>
<gene>
    <name evidence="9" type="ORF">ACFOLH_01115</name>
</gene>
<feature type="transmembrane region" description="Helical" evidence="7">
    <location>
        <begin position="128"/>
        <end position="148"/>
    </location>
</feature>
<comment type="caution">
    <text evidence="9">The sequence shown here is derived from an EMBL/GenBank/DDBJ whole genome shotgun (WGS) entry which is preliminary data.</text>
</comment>
<evidence type="ECO:0000256" key="7">
    <source>
        <dbReference type="SAM" id="Phobius"/>
    </source>
</evidence>
<feature type="transmembrane region" description="Helical" evidence="7">
    <location>
        <begin position="95"/>
        <end position="116"/>
    </location>
</feature>
<organism evidence="9 10">
    <name type="scientific">Aquipuribacter hungaricus</name>
    <dbReference type="NCBI Taxonomy" id="545624"/>
    <lineage>
        <taxon>Bacteria</taxon>
        <taxon>Bacillati</taxon>
        <taxon>Actinomycetota</taxon>
        <taxon>Actinomycetes</taxon>
        <taxon>Micrococcales</taxon>
        <taxon>Intrasporangiaceae</taxon>
        <taxon>Aquipuribacter</taxon>
    </lineage>
</organism>
<protein>
    <submittedName>
        <fullName evidence="9">DMT family transporter</fullName>
    </submittedName>
</protein>
<keyword evidence="10" id="KW-1185">Reference proteome</keyword>
<dbReference type="InterPro" id="IPR037185">
    <property type="entry name" value="EmrE-like"/>
</dbReference>
<sequence>MAVSRPALVVAWLVAATCWGASFLFIKWGLEGLVPGQVALARLLFGTLFLGGWLLVTRTALPADRGTWGHFAVLGVLFCFAPFTLFAYAETLVDSGLAAILNATTPLWTLVMVLLFLPSERVTTRKAVGLLVGFAGVVVVALPQVAGLGGRDALLGQAACLGATACYGAGLVWVRRFVIPRGTGPLVIAFGQVSMGLAWSLLAAPVLSWEPVQLTTRVVLGMVALGVLGTGLAFVLNTAVTAGLGATFASTVTYLSPVIGVALGALLLAESIGLAEVVGGLVVVLGVAVGQGVLRLPRRAARDSSGVRASPGAGGARGARDLVP</sequence>
<evidence type="ECO:0000313" key="9">
    <source>
        <dbReference type="EMBL" id="MFC3686935.1"/>
    </source>
</evidence>
<evidence type="ECO:0000256" key="3">
    <source>
        <dbReference type="ARBA" id="ARBA00022692"/>
    </source>
</evidence>
<dbReference type="Proteomes" id="UP001595685">
    <property type="component" value="Unassembled WGS sequence"/>
</dbReference>
<comment type="similarity">
    <text evidence="2">Belongs to the EamA transporter family.</text>
</comment>
<dbReference type="SUPFAM" id="SSF103481">
    <property type="entry name" value="Multidrug resistance efflux transporter EmrE"/>
    <property type="match status" value="2"/>
</dbReference>
<dbReference type="PANTHER" id="PTHR32322">
    <property type="entry name" value="INNER MEMBRANE TRANSPORTER"/>
    <property type="match status" value="1"/>
</dbReference>
<feature type="transmembrane region" description="Helical" evidence="7">
    <location>
        <begin position="248"/>
        <end position="268"/>
    </location>
</feature>
<proteinExistence type="inferred from homology"/>
<dbReference type="InterPro" id="IPR050638">
    <property type="entry name" value="AA-Vitamin_Transporters"/>
</dbReference>
<dbReference type="Pfam" id="PF00892">
    <property type="entry name" value="EamA"/>
    <property type="match status" value="2"/>
</dbReference>
<evidence type="ECO:0000256" key="6">
    <source>
        <dbReference type="SAM" id="MobiDB-lite"/>
    </source>
</evidence>
<evidence type="ECO:0000256" key="5">
    <source>
        <dbReference type="ARBA" id="ARBA00023136"/>
    </source>
</evidence>
<evidence type="ECO:0000256" key="2">
    <source>
        <dbReference type="ARBA" id="ARBA00007362"/>
    </source>
</evidence>
<evidence type="ECO:0000256" key="1">
    <source>
        <dbReference type="ARBA" id="ARBA00004141"/>
    </source>
</evidence>
<accession>A0ABV7WBT0</accession>
<evidence type="ECO:0000313" key="10">
    <source>
        <dbReference type="Proteomes" id="UP001595685"/>
    </source>
</evidence>
<keyword evidence="4 7" id="KW-1133">Transmembrane helix</keyword>
<feature type="transmembrane region" description="Helical" evidence="7">
    <location>
        <begin position="218"/>
        <end position="236"/>
    </location>
</feature>
<feature type="transmembrane region" description="Helical" evidence="7">
    <location>
        <begin position="68"/>
        <end position="89"/>
    </location>
</feature>
<name>A0ABV7WBT0_9MICO</name>
<dbReference type="EMBL" id="JBHRWW010000001">
    <property type="protein sequence ID" value="MFC3686935.1"/>
    <property type="molecule type" value="Genomic_DNA"/>
</dbReference>
<feature type="region of interest" description="Disordered" evidence="6">
    <location>
        <begin position="304"/>
        <end position="324"/>
    </location>
</feature>
<evidence type="ECO:0000256" key="4">
    <source>
        <dbReference type="ARBA" id="ARBA00022989"/>
    </source>
</evidence>
<dbReference type="InterPro" id="IPR000620">
    <property type="entry name" value="EamA_dom"/>
</dbReference>
<feature type="transmembrane region" description="Helical" evidence="7">
    <location>
        <begin position="274"/>
        <end position="294"/>
    </location>
</feature>